<evidence type="ECO:0000256" key="3">
    <source>
        <dbReference type="ARBA" id="ARBA00022448"/>
    </source>
</evidence>
<dbReference type="Gene3D" id="1.20.1720.10">
    <property type="entry name" value="Multidrug resistance protein D"/>
    <property type="match status" value="1"/>
</dbReference>
<dbReference type="PROSITE" id="PS50850">
    <property type="entry name" value="MFS"/>
    <property type="match status" value="1"/>
</dbReference>
<gene>
    <name evidence="10" type="ORF">AB2L27_16930</name>
</gene>
<feature type="transmembrane region" description="Helical" evidence="8">
    <location>
        <begin position="359"/>
        <end position="377"/>
    </location>
</feature>
<keyword evidence="4" id="KW-1003">Cell membrane</keyword>
<evidence type="ECO:0000256" key="7">
    <source>
        <dbReference type="ARBA" id="ARBA00023136"/>
    </source>
</evidence>
<keyword evidence="6 8" id="KW-1133">Transmembrane helix</keyword>
<dbReference type="NCBIfam" id="TIGR00710">
    <property type="entry name" value="efflux_Bcr_CflA"/>
    <property type="match status" value="1"/>
</dbReference>
<sequence>MEITQGGGRSPGTSALSRPHYRRLVLVLGSLSAFGALTIDLYLPALPGMAAHLGASTASVQATLTVFVVGLAAGQLLIGPLSDAWGRRRLLLAGLAVYAVASLGCALAPDVGWLLAARALQSLGAAAGTVLARAVARDLFSGVAMTRFLSVLMLVNGLAPVLAPVVGGQLLAVTTWRALFVLLTGTGVVLLAAVALTLPETLPVGNRRPAHPRALARTFARLAADRRFVRLVLAAALVFAAVFTYISGSSFVLQDGYGLSAQRFSLVFAVNGLGIVALGQLNGWAVGRVGTEAGLLTVALATVVLGSAGVLVSAVAGAPLGLLLVFLFLAVSMLGPVLTNATSLALAEHGATAGAASSLQGTTQFLLAGLAAAAMSALGDDAVTMGAVMCCCAVPALILGARRRSDR</sequence>
<comment type="caution">
    <text evidence="10">The sequence shown here is derived from an EMBL/GenBank/DDBJ whole genome shotgun (WGS) entry which is preliminary data.</text>
</comment>
<evidence type="ECO:0000259" key="9">
    <source>
        <dbReference type="PROSITE" id="PS50850"/>
    </source>
</evidence>
<evidence type="ECO:0000256" key="5">
    <source>
        <dbReference type="ARBA" id="ARBA00022692"/>
    </source>
</evidence>
<feature type="transmembrane region" description="Helical" evidence="8">
    <location>
        <begin position="148"/>
        <end position="172"/>
    </location>
</feature>
<dbReference type="InterPro" id="IPR005829">
    <property type="entry name" value="Sugar_transporter_CS"/>
</dbReference>
<feature type="transmembrane region" description="Helical" evidence="8">
    <location>
        <begin position="228"/>
        <end position="246"/>
    </location>
</feature>
<evidence type="ECO:0000256" key="2">
    <source>
        <dbReference type="ARBA" id="ARBA00006236"/>
    </source>
</evidence>
<comment type="subcellular location">
    <subcellularLocation>
        <location evidence="1">Cell membrane</location>
        <topology evidence="1">Multi-pass membrane protein</topology>
    </subcellularLocation>
</comment>
<dbReference type="PANTHER" id="PTHR23502">
    <property type="entry name" value="MAJOR FACILITATOR SUPERFAMILY"/>
    <property type="match status" value="1"/>
</dbReference>
<dbReference type="Pfam" id="PF07690">
    <property type="entry name" value="MFS_1"/>
    <property type="match status" value="1"/>
</dbReference>
<feature type="transmembrane region" description="Helical" evidence="8">
    <location>
        <begin position="293"/>
        <end position="316"/>
    </location>
</feature>
<dbReference type="InterPro" id="IPR004812">
    <property type="entry name" value="Efflux_drug-R_Bcr/CmlA"/>
</dbReference>
<reference evidence="10 11" key="1">
    <citation type="submission" date="2024-07" db="EMBL/GenBank/DDBJ databases">
        <authorList>
            <person name="Thanompreechachai J."/>
            <person name="Duangmal K."/>
        </authorList>
    </citation>
    <scope>NUCLEOTIDE SEQUENCE [LARGE SCALE GENOMIC DNA]</scope>
    <source>
        <strain evidence="10 11">LSe6-4</strain>
    </source>
</reference>
<dbReference type="PANTHER" id="PTHR23502:SF132">
    <property type="entry name" value="POLYAMINE TRANSPORTER 2-RELATED"/>
    <property type="match status" value="1"/>
</dbReference>
<dbReference type="CDD" id="cd17320">
    <property type="entry name" value="MFS_MdfA_MDR_like"/>
    <property type="match status" value="1"/>
</dbReference>
<comment type="similarity">
    <text evidence="2">Belongs to the major facilitator superfamily. Bcr/CmlA family.</text>
</comment>
<proteinExistence type="inferred from homology"/>
<evidence type="ECO:0000313" key="11">
    <source>
        <dbReference type="Proteomes" id="UP001565927"/>
    </source>
</evidence>
<accession>A0ABV4H592</accession>
<keyword evidence="5 8" id="KW-0812">Transmembrane</keyword>
<dbReference type="InterPro" id="IPR036259">
    <property type="entry name" value="MFS_trans_sf"/>
</dbReference>
<dbReference type="InterPro" id="IPR020846">
    <property type="entry name" value="MFS_dom"/>
</dbReference>
<dbReference type="EMBL" id="JBGFTU010000022">
    <property type="protein sequence ID" value="MEZ0166449.1"/>
    <property type="molecule type" value="Genomic_DNA"/>
</dbReference>
<feature type="transmembrane region" description="Helical" evidence="8">
    <location>
        <begin position="24"/>
        <end position="46"/>
    </location>
</feature>
<feature type="transmembrane region" description="Helical" evidence="8">
    <location>
        <begin position="322"/>
        <end position="347"/>
    </location>
</feature>
<feature type="transmembrane region" description="Helical" evidence="8">
    <location>
        <begin position="90"/>
        <end position="109"/>
    </location>
</feature>
<evidence type="ECO:0000256" key="8">
    <source>
        <dbReference type="SAM" id="Phobius"/>
    </source>
</evidence>
<dbReference type="InterPro" id="IPR011701">
    <property type="entry name" value="MFS"/>
</dbReference>
<organism evidence="10 11">
    <name type="scientific">Kineococcus halophytocola</name>
    <dbReference type="NCBI Taxonomy" id="3234027"/>
    <lineage>
        <taxon>Bacteria</taxon>
        <taxon>Bacillati</taxon>
        <taxon>Actinomycetota</taxon>
        <taxon>Actinomycetes</taxon>
        <taxon>Kineosporiales</taxon>
        <taxon>Kineosporiaceae</taxon>
        <taxon>Kineococcus</taxon>
    </lineage>
</organism>
<feature type="transmembrane region" description="Helical" evidence="8">
    <location>
        <begin position="178"/>
        <end position="198"/>
    </location>
</feature>
<dbReference type="SUPFAM" id="SSF103473">
    <property type="entry name" value="MFS general substrate transporter"/>
    <property type="match status" value="1"/>
</dbReference>
<feature type="transmembrane region" description="Helical" evidence="8">
    <location>
        <begin position="266"/>
        <end position="286"/>
    </location>
</feature>
<dbReference type="Proteomes" id="UP001565927">
    <property type="component" value="Unassembled WGS sequence"/>
</dbReference>
<name>A0ABV4H592_9ACTN</name>
<feature type="transmembrane region" description="Helical" evidence="8">
    <location>
        <begin position="115"/>
        <end position="136"/>
    </location>
</feature>
<evidence type="ECO:0000256" key="6">
    <source>
        <dbReference type="ARBA" id="ARBA00022989"/>
    </source>
</evidence>
<keyword evidence="11" id="KW-1185">Reference proteome</keyword>
<evidence type="ECO:0000256" key="1">
    <source>
        <dbReference type="ARBA" id="ARBA00004651"/>
    </source>
</evidence>
<protein>
    <submittedName>
        <fullName evidence="10">Multidrug effflux MFS transporter</fullName>
    </submittedName>
</protein>
<dbReference type="PROSITE" id="PS00216">
    <property type="entry name" value="SUGAR_TRANSPORT_1"/>
    <property type="match status" value="1"/>
</dbReference>
<feature type="transmembrane region" description="Helical" evidence="8">
    <location>
        <begin position="383"/>
        <end position="401"/>
    </location>
</feature>
<evidence type="ECO:0000313" key="10">
    <source>
        <dbReference type="EMBL" id="MEZ0166449.1"/>
    </source>
</evidence>
<keyword evidence="7 8" id="KW-0472">Membrane</keyword>
<feature type="domain" description="Major facilitator superfamily (MFS) profile" evidence="9">
    <location>
        <begin position="24"/>
        <end position="404"/>
    </location>
</feature>
<evidence type="ECO:0000256" key="4">
    <source>
        <dbReference type="ARBA" id="ARBA00022475"/>
    </source>
</evidence>
<feature type="transmembrane region" description="Helical" evidence="8">
    <location>
        <begin position="58"/>
        <end position="78"/>
    </location>
</feature>
<keyword evidence="3" id="KW-0813">Transport</keyword>